<dbReference type="Pfam" id="PF19030">
    <property type="entry name" value="TSP1_ADAMTS"/>
    <property type="match status" value="9"/>
</dbReference>
<dbReference type="Pfam" id="PF19236">
    <property type="entry name" value="ADAMTS_CR_3"/>
    <property type="match status" value="1"/>
</dbReference>
<dbReference type="Pfam" id="PF08686">
    <property type="entry name" value="PLAC"/>
    <property type="match status" value="1"/>
</dbReference>
<dbReference type="InterPro" id="IPR050439">
    <property type="entry name" value="ADAMTS_ADAMTS-like"/>
</dbReference>
<dbReference type="SUPFAM" id="SSF82895">
    <property type="entry name" value="TSP-1 type 1 repeat"/>
    <property type="match status" value="8"/>
</dbReference>
<dbReference type="SUPFAM" id="SSF48726">
    <property type="entry name" value="Immunoglobulin"/>
    <property type="match status" value="1"/>
</dbReference>
<dbReference type="GO" id="GO:0005576">
    <property type="term" value="C:extracellular region"/>
    <property type="evidence" value="ECO:0007669"/>
    <property type="project" value="UniProtKB-SubCell"/>
</dbReference>
<dbReference type="GO" id="GO:0030198">
    <property type="term" value="P:extracellular matrix organization"/>
    <property type="evidence" value="ECO:0007669"/>
    <property type="project" value="InterPro"/>
</dbReference>
<organism evidence="9 10">
    <name type="scientific">Microctonus aethiopoides</name>
    <dbReference type="NCBI Taxonomy" id="144406"/>
    <lineage>
        <taxon>Eukaryota</taxon>
        <taxon>Metazoa</taxon>
        <taxon>Ecdysozoa</taxon>
        <taxon>Arthropoda</taxon>
        <taxon>Hexapoda</taxon>
        <taxon>Insecta</taxon>
        <taxon>Pterygota</taxon>
        <taxon>Neoptera</taxon>
        <taxon>Endopterygota</taxon>
        <taxon>Hymenoptera</taxon>
        <taxon>Apocrita</taxon>
        <taxon>Ichneumonoidea</taxon>
        <taxon>Braconidae</taxon>
        <taxon>Euphorinae</taxon>
        <taxon>Microctonus</taxon>
    </lineage>
</organism>
<dbReference type="InterPro" id="IPR010909">
    <property type="entry name" value="PLAC"/>
</dbReference>
<evidence type="ECO:0000259" key="8">
    <source>
        <dbReference type="PROSITE" id="PS50900"/>
    </source>
</evidence>
<dbReference type="InterPro" id="IPR003598">
    <property type="entry name" value="Ig_sub2"/>
</dbReference>
<reference evidence="9" key="1">
    <citation type="journal article" date="2023" name="bioRxiv">
        <title>Scaffold-level genome assemblies of two parasitoid biocontrol wasps reveal the parthenogenesis mechanism and an associated novel virus.</title>
        <authorList>
            <person name="Inwood S."/>
            <person name="Skelly J."/>
            <person name="Guhlin J."/>
            <person name="Harrop T."/>
            <person name="Goldson S."/>
            <person name="Dearden P."/>
        </authorList>
    </citation>
    <scope>NUCLEOTIDE SEQUENCE</scope>
    <source>
        <strain evidence="9">Irish</strain>
        <tissue evidence="9">Whole body</tissue>
    </source>
</reference>
<dbReference type="InterPro" id="IPR013098">
    <property type="entry name" value="Ig_I-set"/>
</dbReference>
<keyword evidence="10" id="KW-1185">Reference proteome</keyword>
<evidence type="ECO:0000256" key="4">
    <source>
        <dbReference type="ARBA" id="ARBA00022737"/>
    </source>
</evidence>
<dbReference type="CDD" id="cd00096">
    <property type="entry name" value="Ig"/>
    <property type="match status" value="1"/>
</dbReference>
<feature type="compositionally biased region" description="Polar residues" evidence="6">
    <location>
        <begin position="675"/>
        <end position="686"/>
    </location>
</feature>
<dbReference type="PRINTS" id="PR01857">
    <property type="entry name" value="ADAMTSFAMILY"/>
</dbReference>
<feature type="compositionally biased region" description="Polar residues" evidence="6">
    <location>
        <begin position="888"/>
        <end position="901"/>
    </location>
</feature>
<dbReference type="SMART" id="SM00209">
    <property type="entry name" value="TSP1"/>
    <property type="match status" value="9"/>
</dbReference>
<dbReference type="PANTHER" id="PTHR13723">
    <property type="entry name" value="ADAMTS A DISINTEGRIN AND METALLOPROTEASE WITH THROMBOSPONDIN MOTIFS PROTEASE"/>
    <property type="match status" value="1"/>
</dbReference>
<dbReference type="GO" id="GO:0031012">
    <property type="term" value="C:extracellular matrix"/>
    <property type="evidence" value="ECO:0007669"/>
    <property type="project" value="TreeGrafter"/>
</dbReference>
<feature type="domain" description="Ig-like" evidence="7">
    <location>
        <begin position="711"/>
        <end position="794"/>
    </location>
</feature>
<comment type="caution">
    <text evidence="9">The sequence shown here is derived from an EMBL/GenBank/DDBJ whole genome shotgun (WGS) entry which is preliminary data.</text>
</comment>
<comment type="subcellular location">
    <subcellularLocation>
        <location evidence="1">Secreted</location>
    </subcellularLocation>
</comment>
<dbReference type="Proteomes" id="UP001168990">
    <property type="component" value="Unassembled WGS sequence"/>
</dbReference>
<dbReference type="Pfam" id="PF07679">
    <property type="entry name" value="I-set"/>
    <property type="match status" value="1"/>
</dbReference>
<feature type="region of interest" description="Disordered" evidence="6">
    <location>
        <begin position="666"/>
        <end position="686"/>
    </location>
</feature>
<keyword evidence="5" id="KW-1015">Disulfide bond</keyword>
<evidence type="ECO:0000256" key="1">
    <source>
        <dbReference type="ARBA" id="ARBA00004613"/>
    </source>
</evidence>
<feature type="region of interest" description="Disordered" evidence="6">
    <location>
        <begin position="849"/>
        <end position="915"/>
    </location>
</feature>
<keyword evidence="4" id="KW-0677">Repeat</keyword>
<evidence type="ECO:0000256" key="2">
    <source>
        <dbReference type="ARBA" id="ARBA00022525"/>
    </source>
</evidence>
<dbReference type="InterPro" id="IPR036179">
    <property type="entry name" value="Ig-like_dom_sf"/>
</dbReference>
<dbReference type="Gene3D" id="2.20.100.10">
    <property type="entry name" value="Thrombospondin type-1 (TSP1) repeat"/>
    <property type="match status" value="9"/>
</dbReference>
<gene>
    <name evidence="9" type="ORF">PV328_010516</name>
</gene>
<protein>
    <recommendedName>
        <fullName evidence="11">ADAMTS-like protein 3</fullName>
    </recommendedName>
</protein>
<evidence type="ECO:0000313" key="10">
    <source>
        <dbReference type="Proteomes" id="UP001168990"/>
    </source>
</evidence>
<reference evidence="9" key="2">
    <citation type="submission" date="2023-03" db="EMBL/GenBank/DDBJ databases">
        <authorList>
            <person name="Inwood S.N."/>
            <person name="Skelly J.G."/>
            <person name="Guhlin J."/>
            <person name="Harrop T.W.R."/>
            <person name="Goldson S.G."/>
            <person name="Dearden P.K."/>
        </authorList>
    </citation>
    <scope>NUCLEOTIDE SEQUENCE</scope>
    <source>
        <strain evidence="9">Irish</strain>
        <tissue evidence="9">Whole body</tissue>
    </source>
</reference>
<dbReference type="InterPro" id="IPR013273">
    <property type="entry name" value="ADAMTS/ADAMTS-like"/>
</dbReference>
<keyword evidence="3" id="KW-0732">Signal</keyword>
<keyword evidence="2" id="KW-0964">Secreted</keyword>
<dbReference type="InterPro" id="IPR045371">
    <property type="entry name" value="ADAMTS_CR_3"/>
</dbReference>
<evidence type="ECO:0008006" key="11">
    <source>
        <dbReference type="Google" id="ProtNLM"/>
    </source>
</evidence>
<dbReference type="InterPro" id="IPR036383">
    <property type="entry name" value="TSP1_rpt_sf"/>
</dbReference>
<dbReference type="SMART" id="SM00408">
    <property type="entry name" value="IGc2"/>
    <property type="match status" value="1"/>
</dbReference>
<evidence type="ECO:0000313" key="9">
    <source>
        <dbReference type="EMBL" id="KAK0169882.1"/>
    </source>
</evidence>
<accession>A0AA39FHV3</accession>
<dbReference type="PROSITE" id="PS50835">
    <property type="entry name" value="IG_LIKE"/>
    <property type="match status" value="1"/>
</dbReference>
<dbReference type="EMBL" id="JAQQBS010000004">
    <property type="protein sequence ID" value="KAK0169882.1"/>
    <property type="molecule type" value="Genomic_DNA"/>
</dbReference>
<evidence type="ECO:0000256" key="5">
    <source>
        <dbReference type="ARBA" id="ARBA00023157"/>
    </source>
</evidence>
<feature type="domain" description="PLAC" evidence="8">
    <location>
        <begin position="1534"/>
        <end position="1568"/>
    </location>
</feature>
<dbReference type="PANTHER" id="PTHR13723:SF313">
    <property type="entry name" value="PEPTIDASE M12B DOMAIN-CONTAINING PROTEIN"/>
    <property type="match status" value="1"/>
</dbReference>
<dbReference type="PROSITE" id="PS50900">
    <property type="entry name" value="PLAC"/>
    <property type="match status" value="1"/>
</dbReference>
<evidence type="ECO:0000256" key="6">
    <source>
        <dbReference type="SAM" id="MobiDB-lite"/>
    </source>
</evidence>
<name>A0AA39FHV3_9HYME</name>
<dbReference type="Gene3D" id="2.60.40.10">
    <property type="entry name" value="Immunoglobulins"/>
    <property type="match status" value="1"/>
</dbReference>
<proteinExistence type="predicted"/>
<dbReference type="InterPro" id="IPR000884">
    <property type="entry name" value="TSP1_rpt"/>
</dbReference>
<sequence length="1568" mass="174612">MRAFNPSGYAIIKIMRDSKGSYTNPNIIYPCESSIDYRGEQCSAFDNTPYSGQLLKWYVHHDLSRPCSLICRGEPLDSSSFITSSSSSSSSSSSPRYHHGKIITNDDIQNKLDINADSIDDSMVEIDTDDTILVQLSDKVEDGTKCHADGNDVCIGGTCMIVGCDMKVGSGKTKDICGVCGGNGSSCQVRYSWSLESISACSKSCGGGFKMAMAICKPSNDDSVTDDSNCNADERPAKTLIPCNIHPCSTKWITGEWSRCSASCGGGSRTRLVFCTEKNGNETIKLPDHRCNSSHKPKNQENCNTISCPMWETDQWSKCSVTCGSGLRTRVVECRDGNGRLSADCDTFERPQEKQECNTNNVCQPYSGESSQSLIQPYPAPPVPEKLIDQPIPSESTFIPDEWSTCSATCGEGIRHREVHCKIFLEFSRTIAKLPDRQCVGPKPSETEKCMIRPCGLIDNSLSYRIDTVGDSGYEESNLMDSYRSSGSGTSDYEGGVKVAPGNSGQTTYSWKEGGYSACTASCLGGVQDLIINCVRDDTGKTVIPLLCTKETKPESRVRTCNDHACTPRWNYSDFSPCNSPCGIGIQTRDVTCIHEVARGPGNTVVVPNHMCQTPPPVDRQHCNVWDCPPKWQPGEWDKCSKSCGGGIKRREVVCEQVMAQGHKQLRPDRECQGNKPSSEKPCNTKSCHEFSSSAQPIIFSQNTTFNQQNPEQKVDLKIGGSAVVFQGIPVVKIRCPVKKFNKAQILWTKDRAELRKSRKNKISRKGALKIIDIQFTDAGIYACIAGKSHAELNFGVKRRTREQMSSEEILRFGNTVNQRQDINVDSGSASSGENLQIDRAAPAYQGTFAFGNDDLSHESRPEMPSSGQTTKKPRRKSKPKPSPASSNVDSNGEYSVTSIHQPGHHESVESTASSSASRLVPHFSNLISTLKSYLPFQGGSGSNRGHRMAPEIPTGDYHKEKSHLNEEIDNELHYESEANDFDMFGRSSVIPDDTFGPDEERIFIDDDPYDLETSIISINPWSDIKKTTNKYSNKKMHDETFTTEHTRDYLEESLKNTKRHRKGPMDNYMKRKQRGEKKNSMIKKYFNDENKKIYNGTDSSDLVFFIDHLNKNNPRESTKSIGTETDDDDDNNTITKSHIAFTPATIADEKFIVELKDSSFKTNINTFINETTKSISDYLSTNLPDDDEKMFESGSEMEQTEDSYEEELTKLNNKNDIDKLLNNQSKIDNSEMNNSNENAREIDSENIDRGALEVLSNEDTKIDLTLINPRHLKNKNHSHNAKKLHKHLHESTGDSEIFNTNNDSVITENSFNNSLNISNKNSMDDLTFEWITTEWSKCSQTCGGGGFQMRVVQCTLRTTNSTNNTTQPIATIVTQSRTVIGASLCEDAGYQMPQKVRPCGIGTCPQWHTSEWTPCESSRCFNWKTAMQRREVTCRLSEESVNGTGNITILEANKCDDGIRPPQRQECHNNACKGVWRVGEWSECTAACEEDGIKYRILQCVWYGTKKPAGNACRDILRPPVMKVCKGPPCPRGPGECDDHSPLCNRVKMMNMCRVPLYQKQCCKSCR</sequence>
<evidence type="ECO:0000259" key="7">
    <source>
        <dbReference type="PROSITE" id="PS50835"/>
    </source>
</evidence>
<dbReference type="FunFam" id="2.20.100.10:FF:000005">
    <property type="entry name" value="ADAM metallopeptidase with thrombospondin type 1 motif 9"/>
    <property type="match status" value="1"/>
</dbReference>
<dbReference type="InterPro" id="IPR007110">
    <property type="entry name" value="Ig-like_dom"/>
</dbReference>
<evidence type="ECO:0000256" key="3">
    <source>
        <dbReference type="ARBA" id="ARBA00022729"/>
    </source>
</evidence>
<dbReference type="InterPro" id="IPR013783">
    <property type="entry name" value="Ig-like_fold"/>
</dbReference>
<dbReference type="PROSITE" id="PS50092">
    <property type="entry name" value="TSP1"/>
    <property type="match status" value="7"/>
</dbReference>